<protein>
    <submittedName>
        <fullName evidence="1">Uncharacterized protein</fullName>
    </submittedName>
</protein>
<dbReference type="OrthoDB" id="6923672at2"/>
<dbReference type="EMBL" id="CABVII010000029">
    <property type="protein sequence ID" value="VVP43857.1"/>
    <property type="molecule type" value="Genomic_DNA"/>
</dbReference>
<evidence type="ECO:0000313" key="2">
    <source>
        <dbReference type="Proteomes" id="UP000385207"/>
    </source>
</evidence>
<evidence type="ECO:0000313" key="1">
    <source>
        <dbReference type="EMBL" id="VVP43857.1"/>
    </source>
</evidence>
<gene>
    <name evidence="1" type="ORF">PS862_05029</name>
</gene>
<name>A0A5E7P5D8_PSEFL</name>
<accession>A0A5E7P5D8</accession>
<sequence length="180" mass="19468">MAHEETEAQPDGTAGSHPHQSVIDELKAAGVRITGSENSHKLLYKLCKLKGLQMNGSATTAAKNGGLKRNKVITQARELLREYMTTGLIVLPEHIKAKGSNNKYKHDGEAEANRNFNGHGWKAPNPPLPKRAIPAITLGGIQSGQKQVRKAISNASKMVVIEAYAKEHKCTIAQAMVALM</sequence>
<dbReference type="AlphaFoldDB" id="A0A5E7P5D8"/>
<organism evidence="1 2">
    <name type="scientific">Pseudomonas fluorescens</name>
    <dbReference type="NCBI Taxonomy" id="294"/>
    <lineage>
        <taxon>Bacteria</taxon>
        <taxon>Pseudomonadati</taxon>
        <taxon>Pseudomonadota</taxon>
        <taxon>Gammaproteobacteria</taxon>
        <taxon>Pseudomonadales</taxon>
        <taxon>Pseudomonadaceae</taxon>
        <taxon>Pseudomonas</taxon>
    </lineage>
</organism>
<dbReference type="Proteomes" id="UP000385207">
    <property type="component" value="Unassembled WGS sequence"/>
</dbReference>
<reference evidence="1 2" key="1">
    <citation type="submission" date="2019-09" db="EMBL/GenBank/DDBJ databases">
        <authorList>
            <person name="Chandra G."/>
            <person name="Truman W A."/>
        </authorList>
    </citation>
    <scope>NUCLEOTIDE SEQUENCE [LARGE SCALE GENOMIC DNA]</scope>
    <source>
        <strain evidence="1">PS862</strain>
    </source>
</reference>
<proteinExistence type="predicted"/>
<dbReference type="RefSeq" id="WP_150785022.1">
    <property type="nucleotide sequence ID" value="NZ_CABVII010000029.1"/>
</dbReference>